<proteinExistence type="predicted"/>
<reference evidence="2 3" key="1">
    <citation type="submission" date="2024-09" db="EMBL/GenBank/DDBJ databases">
        <title>Chromosome-scale assembly of Riccia fluitans.</title>
        <authorList>
            <person name="Paukszto L."/>
            <person name="Sawicki J."/>
            <person name="Karawczyk K."/>
            <person name="Piernik-Szablinska J."/>
            <person name="Szczecinska M."/>
            <person name="Mazdziarz M."/>
        </authorList>
    </citation>
    <scope>NUCLEOTIDE SEQUENCE [LARGE SCALE GENOMIC DNA]</scope>
    <source>
        <strain evidence="2">Rf_01</strain>
        <tissue evidence="2">Aerial parts of the thallus</tissue>
    </source>
</reference>
<name>A0ABD1Y7L7_9MARC</name>
<keyword evidence="3" id="KW-1185">Reference proteome</keyword>
<gene>
    <name evidence="2" type="ORF">R1flu_002609</name>
</gene>
<sequence length="284" mass="31209">MPILHSVGKSGARSLIPIQNILKRALDEVEAVAHRFNPDSCGSWKENKDAIVRWIGNSLDPSPRSSLSDSTPWDGHSLDDTGWESVQNQIEDTWSGGPSVVIEALANHPPSNLVSDNQMPVPLTEDTNQSYEPSADLLLPAPYEINSRVLHPPVLHNQETSQLTDYSRNSIRSARTKEVSVNHLSKCANSSSTSLPPSQELHSPNLHNQDFVHAIESSADKLPNRAEPVMSPPLARIVLFVALSELLTHVEVSAEFPRGQNRSPVANLTRGDSSEEWWGSHKPP</sequence>
<evidence type="ECO:0000313" key="3">
    <source>
        <dbReference type="Proteomes" id="UP001605036"/>
    </source>
</evidence>
<dbReference type="EMBL" id="JBHFFA010000006">
    <property type="protein sequence ID" value="KAL2622404.1"/>
    <property type="molecule type" value="Genomic_DNA"/>
</dbReference>
<protein>
    <submittedName>
        <fullName evidence="2">Uncharacterized protein</fullName>
    </submittedName>
</protein>
<feature type="region of interest" description="Disordered" evidence="1">
    <location>
        <begin position="180"/>
        <end position="205"/>
    </location>
</feature>
<organism evidence="2 3">
    <name type="scientific">Riccia fluitans</name>
    <dbReference type="NCBI Taxonomy" id="41844"/>
    <lineage>
        <taxon>Eukaryota</taxon>
        <taxon>Viridiplantae</taxon>
        <taxon>Streptophyta</taxon>
        <taxon>Embryophyta</taxon>
        <taxon>Marchantiophyta</taxon>
        <taxon>Marchantiopsida</taxon>
        <taxon>Marchantiidae</taxon>
        <taxon>Marchantiales</taxon>
        <taxon>Ricciaceae</taxon>
        <taxon>Riccia</taxon>
    </lineage>
</organism>
<comment type="caution">
    <text evidence="2">The sequence shown here is derived from an EMBL/GenBank/DDBJ whole genome shotgun (WGS) entry which is preliminary data.</text>
</comment>
<accession>A0ABD1Y7L7</accession>
<feature type="region of interest" description="Disordered" evidence="1">
    <location>
        <begin position="61"/>
        <end position="81"/>
    </location>
</feature>
<evidence type="ECO:0000313" key="2">
    <source>
        <dbReference type="EMBL" id="KAL2622404.1"/>
    </source>
</evidence>
<feature type="compositionally biased region" description="Polar residues" evidence="1">
    <location>
        <begin position="187"/>
        <end position="205"/>
    </location>
</feature>
<feature type="compositionally biased region" description="Low complexity" evidence="1">
    <location>
        <begin position="61"/>
        <end position="70"/>
    </location>
</feature>
<feature type="region of interest" description="Disordered" evidence="1">
    <location>
        <begin position="260"/>
        <end position="284"/>
    </location>
</feature>
<dbReference type="Proteomes" id="UP001605036">
    <property type="component" value="Unassembled WGS sequence"/>
</dbReference>
<dbReference type="AlphaFoldDB" id="A0ABD1Y7L7"/>
<evidence type="ECO:0000256" key="1">
    <source>
        <dbReference type="SAM" id="MobiDB-lite"/>
    </source>
</evidence>